<dbReference type="OrthoDB" id="269729at2157"/>
<gene>
    <name evidence="1" type="ORF">DV733_11685</name>
</gene>
<name>A0A4D6HH54_9EURY</name>
<dbReference type="KEGG" id="hsn:DV733_11685"/>
<evidence type="ECO:0008006" key="3">
    <source>
        <dbReference type="Google" id="ProtNLM"/>
    </source>
</evidence>
<organism evidence="1 2">
    <name type="scientific">Halapricum salinum</name>
    <dbReference type="NCBI Taxonomy" id="1457250"/>
    <lineage>
        <taxon>Archaea</taxon>
        <taxon>Methanobacteriati</taxon>
        <taxon>Methanobacteriota</taxon>
        <taxon>Stenosarchaea group</taxon>
        <taxon>Halobacteria</taxon>
        <taxon>Halobacteriales</taxon>
        <taxon>Haloarculaceae</taxon>
        <taxon>Halapricum</taxon>
    </lineage>
</organism>
<dbReference type="EMBL" id="CP031310">
    <property type="protein sequence ID" value="QCC52951.1"/>
    <property type="molecule type" value="Genomic_DNA"/>
</dbReference>
<proteinExistence type="predicted"/>
<keyword evidence="2" id="KW-1185">Reference proteome</keyword>
<dbReference type="InterPro" id="IPR029030">
    <property type="entry name" value="Caspase-like_dom_sf"/>
</dbReference>
<evidence type="ECO:0000313" key="1">
    <source>
        <dbReference type="EMBL" id="QCC52951.1"/>
    </source>
</evidence>
<accession>A0A4D6HH54</accession>
<dbReference type="Proteomes" id="UP000296706">
    <property type="component" value="Chromosome"/>
</dbReference>
<reference evidence="1 2" key="1">
    <citation type="journal article" date="2019" name="Nat. Commun.">
        <title>A new type of DNA phosphorothioation-based antiviral system in archaea.</title>
        <authorList>
            <person name="Xiong L."/>
            <person name="Liu S."/>
            <person name="Chen S."/>
            <person name="Xiao Y."/>
            <person name="Zhu B."/>
            <person name="Gao Y."/>
            <person name="Zhang Y."/>
            <person name="Chen B."/>
            <person name="Luo J."/>
            <person name="Deng Z."/>
            <person name="Chen X."/>
            <person name="Wang L."/>
            <person name="Chen S."/>
        </authorList>
    </citation>
    <scope>NUCLEOTIDE SEQUENCE [LARGE SCALE GENOMIC DNA]</scope>
    <source>
        <strain evidence="1 2">CBA1105</strain>
    </source>
</reference>
<dbReference type="STRING" id="1457250.GCA_000755225_00551"/>
<protein>
    <recommendedName>
        <fullName evidence="3">Caspase family protein</fullName>
    </recommendedName>
</protein>
<dbReference type="SUPFAM" id="SSF52129">
    <property type="entry name" value="Caspase-like"/>
    <property type="match status" value="1"/>
</dbReference>
<evidence type="ECO:0000313" key="2">
    <source>
        <dbReference type="Proteomes" id="UP000296706"/>
    </source>
</evidence>
<sequence length="705" mass="77871">MQGTRPRIETHPLFGGVRIVDPIEGSQFTLLTPSSVEPTDADTDQFYFPVDTAATICTTEIETPYLVDIWIRDTEGNLVAQSTNEESIDVPPGRYNLEVSSAQMKLYLAIDGGVSVESRDDRMYLAFDQTSCVTVGVRSLHEQPAATITTTDDPEDLMTAISAFGSALKTTTCERSFPTLRGHPPLLERGAELSIPESLDIPDTGIRIVVPPEHEYIYPIASLAYYLGATVEPGPEPCLYADGVPFSLTADGDFESTVARVLKQVFLLDCVTRTEGYYTVDLHEREVVEEQVDLDFAELYEQSVAEQVRAYLSIPYEKIEDAVPRWKLTADVIPESGHAETLPFLANDLAVIRCPSCADIESRSVHGGATTVEDFFGSSSGTARGGLTRATRSASDEERPFEEHVFRPPEADSIEQAYVGEGVPLGASKMTVEAFNRRLSYSPSENARTSVVVVCNEQEMADENTVSEIYGTREWLDFDITIRNNLKTDELADLLATDADFFHYIGHVDDDGIRCADGWLDCRDLEEVNVSAFLLNACKSYEQGNALVKNGAIGGIVTVADLLNKTATKLGQTLAHLLDGGFSLFTALEILEKRSIIGNHYLIVGDGNTQVVESRTGSPYLAKVSKIRDCFGVQFEFYPSKNYSIGSMVIPKIKKESPKYLAGNRTEEYVLSEYDLEEFLMTHGFPVEFDDTIYWSMDLLAHLSD</sequence>
<dbReference type="AlphaFoldDB" id="A0A4D6HH54"/>